<feature type="transmembrane region" description="Helical" evidence="2">
    <location>
        <begin position="39"/>
        <end position="59"/>
    </location>
</feature>
<name>A0ABY2Z8Q0_9GAMM</name>
<organism evidence="3 4">
    <name type="scientific">Pantoea anthophila</name>
    <dbReference type="NCBI Taxonomy" id="470931"/>
    <lineage>
        <taxon>Bacteria</taxon>
        <taxon>Pseudomonadati</taxon>
        <taxon>Pseudomonadota</taxon>
        <taxon>Gammaproteobacteria</taxon>
        <taxon>Enterobacterales</taxon>
        <taxon>Erwiniaceae</taxon>
        <taxon>Pantoea</taxon>
    </lineage>
</organism>
<accession>A0ABY2Z8Q0</accession>
<dbReference type="Proteomes" id="UP000316142">
    <property type="component" value="Unassembled WGS sequence"/>
</dbReference>
<feature type="region of interest" description="Disordered" evidence="1">
    <location>
        <begin position="111"/>
        <end position="137"/>
    </location>
</feature>
<dbReference type="RefSeq" id="WP_140923854.1">
    <property type="nucleotide sequence ID" value="NZ_CP122311.1"/>
</dbReference>
<protein>
    <submittedName>
        <fullName evidence="3">Uncharacterized protein</fullName>
    </submittedName>
</protein>
<sequence>MHQEQTRIEAGYDNVKDKNNGITLRPMKIKNVNSFRKRLYIIAALIMTSLISSTGDAILEGYRNFISQNISPVMNFLGLKIDGFLHPLQEHNDYHFSVTFYIPRSESNTRNREMTGVSIPGEECTKPGGTTSSAPSSLIDDEWKNNVITEAYCSSGRVTVALISLTGGEKQIIYDGLFQEGKKISFSGVPGLYNAGVLQLISTDRSEPTGEWVPINECQKDGRC</sequence>
<keyword evidence="4" id="KW-1185">Reference proteome</keyword>
<proteinExistence type="predicted"/>
<keyword evidence="2" id="KW-0472">Membrane</keyword>
<evidence type="ECO:0000313" key="3">
    <source>
        <dbReference type="EMBL" id="TPV28388.1"/>
    </source>
</evidence>
<evidence type="ECO:0000313" key="4">
    <source>
        <dbReference type="Proteomes" id="UP000316142"/>
    </source>
</evidence>
<comment type="caution">
    <text evidence="3">The sequence shown here is derived from an EMBL/GenBank/DDBJ whole genome shotgun (WGS) entry which is preliminary data.</text>
</comment>
<keyword evidence="2" id="KW-0812">Transmembrane</keyword>
<dbReference type="EMBL" id="VHIZ01000038">
    <property type="protein sequence ID" value="TPV28388.1"/>
    <property type="molecule type" value="Genomic_DNA"/>
</dbReference>
<evidence type="ECO:0000256" key="1">
    <source>
        <dbReference type="SAM" id="MobiDB-lite"/>
    </source>
</evidence>
<gene>
    <name evidence="3" type="ORF">FJW00_09620</name>
</gene>
<reference evidence="3 4" key="1">
    <citation type="submission" date="2019-06" db="EMBL/GenBank/DDBJ databases">
        <title>Taxogenomics and systematics of the genus Pantoea.</title>
        <authorList>
            <person name="Tambong J.T."/>
        </authorList>
    </citation>
    <scope>NUCLEOTIDE SEQUENCE [LARGE SCALE GENOMIC DNA]</scope>
    <source>
        <strain evidence="3 4">LMG 2558</strain>
    </source>
</reference>
<evidence type="ECO:0000256" key="2">
    <source>
        <dbReference type="SAM" id="Phobius"/>
    </source>
</evidence>
<keyword evidence="2" id="KW-1133">Transmembrane helix</keyword>